<comment type="caution">
    <text evidence="4">The sequence shown here is derived from an EMBL/GenBank/DDBJ whole genome shotgun (WGS) entry which is preliminary data.</text>
</comment>
<sequence length="378" mass="39980">MDFGAQPSAPLDRNEKFARLRLIRSENVGPITFRQLIARCGSAIAALDHIPHMARRGGLSRQIRICSTDAAETEMQAARKLGARLLFWGEADYPSGLAAVDDSPPLIYVRGHPHLLQKPMLAIVGARNASTVGRKIAGDIARDLGQAGYVVVSGLARGIDGAAHAASLATGTAAVLAGGVDVVYPREHQTLYDQILESGVHVAELPPGIEPQARHFPRRNRIISGLSRGVLVVEANLQSGSLITARCAADQGREVFAIPGSPLDARALGPNRLIRDGALLTESAADILAALQSLDNRRIREPQGHGGISAPPAALPDSLLEEAHDIVTELLGPVPAGIDDLIRESGLLPAAVLTVLLDLELAGRAERHSGNRVSRLPD</sequence>
<feature type="domain" description="Smf/DprA SLOG" evidence="2">
    <location>
        <begin position="85"/>
        <end position="291"/>
    </location>
</feature>
<dbReference type="InterPro" id="IPR003488">
    <property type="entry name" value="DprA"/>
</dbReference>
<dbReference type="PANTHER" id="PTHR43022">
    <property type="entry name" value="PROTEIN SMF"/>
    <property type="match status" value="1"/>
</dbReference>
<dbReference type="Proteomes" id="UP001141619">
    <property type="component" value="Unassembled WGS sequence"/>
</dbReference>
<dbReference type="RefSeq" id="WP_274942812.1">
    <property type="nucleotide sequence ID" value="NZ_JANWOI010000001.1"/>
</dbReference>
<proteinExistence type="inferred from homology"/>
<name>A0A9X3TWV5_9PROT</name>
<dbReference type="Pfam" id="PF21102">
    <property type="entry name" value="DprA_N"/>
    <property type="match status" value="1"/>
</dbReference>
<feature type="domain" description="DprA winged helix" evidence="3">
    <location>
        <begin position="311"/>
        <end position="371"/>
    </location>
</feature>
<dbReference type="InterPro" id="IPR036388">
    <property type="entry name" value="WH-like_DNA-bd_sf"/>
</dbReference>
<dbReference type="Pfam" id="PF02481">
    <property type="entry name" value="DNA_processg_A"/>
    <property type="match status" value="1"/>
</dbReference>
<dbReference type="InterPro" id="IPR041614">
    <property type="entry name" value="DprA_WH"/>
</dbReference>
<dbReference type="Gene3D" id="3.40.50.450">
    <property type="match status" value="1"/>
</dbReference>
<keyword evidence="5" id="KW-1185">Reference proteome</keyword>
<accession>A0A9X3TWV5</accession>
<dbReference type="InterPro" id="IPR057666">
    <property type="entry name" value="DrpA_SLOG"/>
</dbReference>
<organism evidence="4 5">
    <name type="scientific">Govanella unica</name>
    <dbReference type="NCBI Taxonomy" id="2975056"/>
    <lineage>
        <taxon>Bacteria</taxon>
        <taxon>Pseudomonadati</taxon>
        <taxon>Pseudomonadota</taxon>
        <taxon>Alphaproteobacteria</taxon>
        <taxon>Emcibacterales</taxon>
        <taxon>Govanellaceae</taxon>
        <taxon>Govanella</taxon>
    </lineage>
</organism>
<evidence type="ECO:0000256" key="1">
    <source>
        <dbReference type="ARBA" id="ARBA00006525"/>
    </source>
</evidence>
<dbReference type="SUPFAM" id="SSF102405">
    <property type="entry name" value="MCP/YpsA-like"/>
    <property type="match status" value="1"/>
</dbReference>
<evidence type="ECO:0000313" key="4">
    <source>
        <dbReference type="EMBL" id="MDA5193118.1"/>
    </source>
</evidence>
<evidence type="ECO:0000259" key="2">
    <source>
        <dbReference type="Pfam" id="PF02481"/>
    </source>
</evidence>
<dbReference type="Pfam" id="PF17782">
    <property type="entry name" value="WHD_DprA"/>
    <property type="match status" value="1"/>
</dbReference>
<comment type="similarity">
    <text evidence="1">Belongs to the DprA/Smf family.</text>
</comment>
<dbReference type="Gene3D" id="1.10.10.10">
    <property type="entry name" value="Winged helix-like DNA-binding domain superfamily/Winged helix DNA-binding domain"/>
    <property type="match status" value="1"/>
</dbReference>
<evidence type="ECO:0000259" key="3">
    <source>
        <dbReference type="Pfam" id="PF17782"/>
    </source>
</evidence>
<reference evidence="4" key="1">
    <citation type="submission" date="2022-08" db="EMBL/GenBank/DDBJ databases">
        <authorList>
            <person name="Vandamme P."/>
            <person name="Hettiarachchi A."/>
            <person name="Peeters C."/>
            <person name="Cnockaert M."/>
            <person name="Carlier A."/>
        </authorList>
    </citation>
    <scope>NUCLEOTIDE SEQUENCE</scope>
    <source>
        <strain evidence="4">LMG 31809</strain>
    </source>
</reference>
<dbReference type="PANTHER" id="PTHR43022:SF1">
    <property type="entry name" value="PROTEIN SMF"/>
    <property type="match status" value="1"/>
</dbReference>
<evidence type="ECO:0000313" key="5">
    <source>
        <dbReference type="Proteomes" id="UP001141619"/>
    </source>
</evidence>
<reference evidence="4" key="2">
    <citation type="journal article" date="2023" name="Syst. Appl. Microbiol.">
        <title>Govania unica gen. nov., sp. nov., a rare biosphere bacterium that represents a novel family in the class Alphaproteobacteria.</title>
        <authorList>
            <person name="Vandamme P."/>
            <person name="Peeters C."/>
            <person name="Hettiarachchi A."/>
            <person name="Cnockaert M."/>
            <person name="Carlier A."/>
        </authorList>
    </citation>
    <scope>NUCLEOTIDE SEQUENCE</scope>
    <source>
        <strain evidence="4">LMG 31809</strain>
    </source>
</reference>
<dbReference type="NCBIfam" id="TIGR00732">
    <property type="entry name" value="dprA"/>
    <property type="match status" value="1"/>
</dbReference>
<dbReference type="AlphaFoldDB" id="A0A9X3TWV5"/>
<dbReference type="GO" id="GO:0009294">
    <property type="term" value="P:DNA-mediated transformation"/>
    <property type="evidence" value="ECO:0007669"/>
    <property type="project" value="InterPro"/>
</dbReference>
<gene>
    <name evidence="4" type="primary">dprA</name>
    <name evidence="4" type="ORF">NYP16_04005</name>
</gene>
<protein>
    <submittedName>
        <fullName evidence="4">DNA-processing protein DprA</fullName>
    </submittedName>
</protein>
<dbReference type="EMBL" id="JANWOI010000001">
    <property type="protein sequence ID" value="MDA5193118.1"/>
    <property type="molecule type" value="Genomic_DNA"/>
</dbReference>